<evidence type="ECO:0000313" key="3">
    <source>
        <dbReference type="Proteomes" id="UP001497516"/>
    </source>
</evidence>
<feature type="transmembrane region" description="Helical" evidence="1">
    <location>
        <begin position="196"/>
        <end position="217"/>
    </location>
</feature>
<dbReference type="Proteomes" id="UP001497516">
    <property type="component" value="Chromosome 3"/>
</dbReference>
<keyword evidence="1" id="KW-0472">Membrane</keyword>
<feature type="transmembrane region" description="Helical" evidence="1">
    <location>
        <begin position="69"/>
        <end position="92"/>
    </location>
</feature>
<evidence type="ECO:0000313" key="2">
    <source>
        <dbReference type="EMBL" id="CAL1373228.1"/>
    </source>
</evidence>
<feature type="transmembrane region" description="Helical" evidence="1">
    <location>
        <begin position="166"/>
        <end position="190"/>
    </location>
</feature>
<dbReference type="PANTHER" id="PTHR36318">
    <property type="entry name" value="OS06G0581300 PROTEIN"/>
    <property type="match status" value="1"/>
</dbReference>
<dbReference type="AlphaFoldDB" id="A0AAV2DJ32"/>
<dbReference type="PANTHER" id="PTHR36318:SF3">
    <property type="entry name" value="OS06G0581300 PROTEIN"/>
    <property type="match status" value="1"/>
</dbReference>
<dbReference type="InterPro" id="IPR009943">
    <property type="entry name" value="DUF1475"/>
</dbReference>
<organism evidence="2 3">
    <name type="scientific">Linum trigynum</name>
    <dbReference type="NCBI Taxonomy" id="586398"/>
    <lineage>
        <taxon>Eukaryota</taxon>
        <taxon>Viridiplantae</taxon>
        <taxon>Streptophyta</taxon>
        <taxon>Embryophyta</taxon>
        <taxon>Tracheophyta</taxon>
        <taxon>Spermatophyta</taxon>
        <taxon>Magnoliopsida</taxon>
        <taxon>eudicotyledons</taxon>
        <taxon>Gunneridae</taxon>
        <taxon>Pentapetalae</taxon>
        <taxon>rosids</taxon>
        <taxon>fabids</taxon>
        <taxon>Malpighiales</taxon>
        <taxon>Linaceae</taxon>
        <taxon>Linum</taxon>
    </lineage>
</organism>
<keyword evidence="1" id="KW-1133">Transmembrane helix</keyword>
<reference evidence="2 3" key="1">
    <citation type="submission" date="2024-04" db="EMBL/GenBank/DDBJ databases">
        <authorList>
            <person name="Fracassetti M."/>
        </authorList>
    </citation>
    <scope>NUCLEOTIDE SEQUENCE [LARGE SCALE GENOMIC DNA]</scope>
</reference>
<accession>A0AAV2DJ32</accession>
<dbReference type="EMBL" id="OZ034816">
    <property type="protein sequence ID" value="CAL1373228.1"/>
    <property type="molecule type" value="Genomic_DNA"/>
</dbReference>
<name>A0AAV2DJ32_9ROSI</name>
<gene>
    <name evidence="2" type="ORF">LTRI10_LOCUS15171</name>
</gene>
<sequence length="256" mass="29048">MALLATRLTALFSALASSFGVILIWTLYTGGNPVLLEIYKPWLRAAVAELEINCFTFALWTVYKESSYVYSGIWIFFMFWTGSLGTCAYIFVQFLKLSPQESAEDPIYHVLLRHEHKSYEEQKAGKRCLVVAATRIAYPILGCLLIASVVYAVMTDGSPFRREVLLAPWQMTTVVDFYVHIVALLVWAVYKETSWLSASLWILLFVCFGSLATCAYMTKELFQLGSQDPMHLILLKHNSRPARLPLLNSVQPQRVV</sequence>
<keyword evidence="3" id="KW-1185">Reference proteome</keyword>
<dbReference type="Pfam" id="PF07343">
    <property type="entry name" value="DUF1475"/>
    <property type="match status" value="1"/>
</dbReference>
<proteinExistence type="predicted"/>
<keyword evidence="1" id="KW-0812">Transmembrane</keyword>
<feature type="transmembrane region" description="Helical" evidence="1">
    <location>
        <begin position="136"/>
        <end position="154"/>
    </location>
</feature>
<evidence type="ECO:0000256" key="1">
    <source>
        <dbReference type="SAM" id="Phobius"/>
    </source>
</evidence>
<protein>
    <submittedName>
        <fullName evidence="2">Uncharacterized protein</fullName>
    </submittedName>
</protein>